<evidence type="ECO:0000259" key="7">
    <source>
        <dbReference type="Pfam" id="PF10035"/>
    </source>
</evidence>
<evidence type="ECO:0000256" key="4">
    <source>
        <dbReference type="ARBA" id="ARBA00022989"/>
    </source>
</evidence>
<keyword evidence="3 6" id="KW-0812">Transmembrane</keyword>
<evidence type="ECO:0000313" key="9">
    <source>
        <dbReference type="Proteomes" id="UP000051048"/>
    </source>
</evidence>
<dbReference type="Pfam" id="PF10035">
    <property type="entry name" value="DUF2179"/>
    <property type="match status" value="1"/>
</dbReference>
<dbReference type="PIRSF" id="PIRSF006483">
    <property type="entry name" value="Membrane_protein_YitT"/>
    <property type="match status" value="1"/>
</dbReference>
<feature type="transmembrane region" description="Helical" evidence="6">
    <location>
        <begin position="7"/>
        <end position="28"/>
    </location>
</feature>
<organism evidence="8 9">
    <name type="scientific">Ligilactobacillus equi DSM 15833 = JCM 10991</name>
    <dbReference type="NCBI Taxonomy" id="1423740"/>
    <lineage>
        <taxon>Bacteria</taxon>
        <taxon>Bacillati</taxon>
        <taxon>Bacillota</taxon>
        <taxon>Bacilli</taxon>
        <taxon>Lactobacillales</taxon>
        <taxon>Lactobacillaceae</taxon>
        <taxon>Ligilactobacillus</taxon>
    </lineage>
</organism>
<keyword evidence="2" id="KW-1003">Cell membrane</keyword>
<sequence>MAKISTAIFYGILVSVAMNFFWTPGKVYSSGITGLAQLLVSLLAKQGWHLSAGLFLFILNVPLFILAWLRLGRTFTIFTIIAVFSSSLMIKILHPLSLTTDPIICAIFGGCVNGFGTGLALRNGISTGGLDILGLTIRKKTGKSIGSINLMFNFLIVIAAGMVYGWPHAFYSALGIFINAHVIDMTFTRQQLLQVMIITDQPKGVVDCLQNSIHHGITVLNHAQGAYTHKDKSVLITIISRYEVPEMRRALAASDSKAFVSISPNIQVLGNYRDFSI</sequence>
<evidence type="ECO:0000256" key="2">
    <source>
        <dbReference type="ARBA" id="ARBA00022475"/>
    </source>
</evidence>
<dbReference type="PANTHER" id="PTHR33545:SF5">
    <property type="entry name" value="UPF0750 MEMBRANE PROTEIN YITT"/>
    <property type="match status" value="1"/>
</dbReference>
<reference evidence="8 9" key="1">
    <citation type="journal article" date="2015" name="Genome Announc.">
        <title>Expanding the biotechnology potential of lactobacilli through comparative genomics of 213 strains and associated genera.</title>
        <authorList>
            <person name="Sun Z."/>
            <person name="Harris H.M."/>
            <person name="McCann A."/>
            <person name="Guo C."/>
            <person name="Argimon S."/>
            <person name="Zhang W."/>
            <person name="Yang X."/>
            <person name="Jeffery I.B."/>
            <person name="Cooney J.C."/>
            <person name="Kagawa T.F."/>
            <person name="Liu W."/>
            <person name="Song Y."/>
            <person name="Salvetti E."/>
            <person name="Wrobel A."/>
            <person name="Rasinkangas P."/>
            <person name="Parkhill J."/>
            <person name="Rea M.C."/>
            <person name="O'Sullivan O."/>
            <person name="Ritari J."/>
            <person name="Douillard F.P."/>
            <person name="Paul Ross R."/>
            <person name="Yang R."/>
            <person name="Briner A.E."/>
            <person name="Felis G.E."/>
            <person name="de Vos W.M."/>
            <person name="Barrangou R."/>
            <person name="Klaenhammer T.R."/>
            <person name="Caufield P.W."/>
            <person name="Cui Y."/>
            <person name="Zhang H."/>
            <person name="O'Toole P.W."/>
        </authorList>
    </citation>
    <scope>NUCLEOTIDE SEQUENCE [LARGE SCALE GENOMIC DNA]</scope>
    <source>
        <strain evidence="8 9">DSM 15833</strain>
    </source>
</reference>
<dbReference type="CDD" id="cd16380">
    <property type="entry name" value="YitT_C"/>
    <property type="match status" value="1"/>
</dbReference>
<feature type="transmembrane region" description="Helical" evidence="6">
    <location>
        <begin position="142"/>
        <end position="163"/>
    </location>
</feature>
<dbReference type="PANTHER" id="PTHR33545">
    <property type="entry name" value="UPF0750 MEMBRANE PROTEIN YITT-RELATED"/>
    <property type="match status" value="1"/>
</dbReference>
<feature type="transmembrane region" description="Helical" evidence="6">
    <location>
        <begin position="75"/>
        <end position="94"/>
    </location>
</feature>
<dbReference type="InterPro" id="IPR051461">
    <property type="entry name" value="UPF0750_membrane"/>
</dbReference>
<dbReference type="GO" id="GO:0005886">
    <property type="term" value="C:plasma membrane"/>
    <property type="evidence" value="ECO:0007669"/>
    <property type="project" value="UniProtKB-SubCell"/>
</dbReference>
<comment type="subcellular location">
    <subcellularLocation>
        <location evidence="1">Cell membrane</location>
        <topology evidence="1">Multi-pass membrane protein</topology>
    </subcellularLocation>
</comment>
<proteinExistence type="predicted"/>
<name>A0A0R1TRH3_9LACO</name>
<dbReference type="PATRIC" id="fig|1423740.3.peg.1877"/>
<dbReference type="InterPro" id="IPR003740">
    <property type="entry name" value="YitT"/>
</dbReference>
<dbReference type="Pfam" id="PF02588">
    <property type="entry name" value="YitT_membrane"/>
    <property type="match status" value="1"/>
</dbReference>
<dbReference type="STRING" id="1423740.FC36_GL001741"/>
<comment type="caution">
    <text evidence="8">The sequence shown here is derived from an EMBL/GenBank/DDBJ whole genome shotgun (WGS) entry which is preliminary data.</text>
</comment>
<protein>
    <recommendedName>
        <fullName evidence="7">DUF2179 domain-containing protein</fullName>
    </recommendedName>
</protein>
<dbReference type="EMBL" id="AZFH01000037">
    <property type="protein sequence ID" value="KRL81338.1"/>
    <property type="molecule type" value="Genomic_DNA"/>
</dbReference>
<feature type="transmembrane region" description="Helical" evidence="6">
    <location>
        <begin position="48"/>
        <end position="68"/>
    </location>
</feature>
<accession>A0A0R1TRH3</accession>
<dbReference type="InterPro" id="IPR019264">
    <property type="entry name" value="DUF2179"/>
</dbReference>
<dbReference type="AlphaFoldDB" id="A0A0R1TRH3"/>
<keyword evidence="5 6" id="KW-0472">Membrane</keyword>
<gene>
    <name evidence="8" type="ORF">FC36_GL001741</name>
</gene>
<dbReference type="InterPro" id="IPR015867">
    <property type="entry name" value="N-reg_PII/ATP_PRibTrfase_C"/>
</dbReference>
<feature type="transmembrane region" description="Helical" evidence="6">
    <location>
        <begin position="100"/>
        <end position="121"/>
    </location>
</feature>
<evidence type="ECO:0000256" key="5">
    <source>
        <dbReference type="ARBA" id="ARBA00023136"/>
    </source>
</evidence>
<evidence type="ECO:0000256" key="3">
    <source>
        <dbReference type="ARBA" id="ARBA00022692"/>
    </source>
</evidence>
<dbReference type="Gene3D" id="3.30.70.120">
    <property type="match status" value="1"/>
</dbReference>
<evidence type="ECO:0000256" key="1">
    <source>
        <dbReference type="ARBA" id="ARBA00004651"/>
    </source>
</evidence>
<evidence type="ECO:0000256" key="6">
    <source>
        <dbReference type="SAM" id="Phobius"/>
    </source>
</evidence>
<evidence type="ECO:0000313" key="8">
    <source>
        <dbReference type="EMBL" id="KRL81338.1"/>
    </source>
</evidence>
<feature type="domain" description="DUF2179" evidence="7">
    <location>
        <begin position="215"/>
        <end position="270"/>
    </location>
</feature>
<dbReference type="Proteomes" id="UP000051048">
    <property type="component" value="Unassembled WGS sequence"/>
</dbReference>
<keyword evidence="4 6" id="KW-1133">Transmembrane helix</keyword>